<dbReference type="PANTHER" id="PTHR43031">
    <property type="entry name" value="FAD-DEPENDENT OXIDOREDUCTASE"/>
    <property type="match status" value="1"/>
</dbReference>
<evidence type="ECO:0000259" key="1">
    <source>
        <dbReference type="PROSITE" id="PS50206"/>
    </source>
</evidence>
<reference evidence="2 3" key="1">
    <citation type="submission" date="2018-08" db="EMBL/GenBank/DDBJ databases">
        <title>Salinimonas sediminis sp. nov., a piezophilic bacterium isolated from a deep-sea sediment sample from the New Britain Trench.</title>
        <authorList>
            <person name="Cao J."/>
        </authorList>
    </citation>
    <scope>NUCLEOTIDE SEQUENCE [LARGE SCALE GENOMIC DNA]</scope>
    <source>
        <strain evidence="2 3">N102</strain>
    </source>
</reference>
<dbReference type="SMART" id="SM00450">
    <property type="entry name" value="RHOD"/>
    <property type="match status" value="1"/>
</dbReference>
<dbReference type="KEGG" id="salm:D0Y50_11685"/>
<evidence type="ECO:0000313" key="2">
    <source>
        <dbReference type="EMBL" id="AXR06953.1"/>
    </source>
</evidence>
<feature type="domain" description="Rhodanese" evidence="1">
    <location>
        <begin position="29"/>
        <end position="119"/>
    </location>
</feature>
<dbReference type="PANTHER" id="PTHR43031:SF1">
    <property type="entry name" value="PYRIDINE NUCLEOTIDE-DISULPHIDE OXIDOREDUCTASE"/>
    <property type="match status" value="1"/>
</dbReference>
<dbReference type="InterPro" id="IPR036873">
    <property type="entry name" value="Rhodanese-like_dom_sf"/>
</dbReference>
<keyword evidence="3" id="KW-1185">Reference proteome</keyword>
<protein>
    <submittedName>
        <fullName evidence="2">Rhodanese-like domain-containing protein</fullName>
    </submittedName>
</protein>
<dbReference type="InterPro" id="IPR001763">
    <property type="entry name" value="Rhodanese-like_dom"/>
</dbReference>
<evidence type="ECO:0000313" key="3">
    <source>
        <dbReference type="Proteomes" id="UP000262073"/>
    </source>
</evidence>
<dbReference type="InterPro" id="IPR050229">
    <property type="entry name" value="GlpE_sulfurtransferase"/>
</dbReference>
<dbReference type="PROSITE" id="PS50206">
    <property type="entry name" value="RHODANESE_3"/>
    <property type="match status" value="1"/>
</dbReference>
<gene>
    <name evidence="2" type="ORF">D0Y50_11685</name>
</gene>
<dbReference type="EMBL" id="CP031769">
    <property type="protein sequence ID" value="AXR06953.1"/>
    <property type="molecule type" value="Genomic_DNA"/>
</dbReference>
<accession>A0A346NN46</accession>
<name>A0A346NN46_9ALTE</name>
<dbReference type="Pfam" id="PF00581">
    <property type="entry name" value="Rhodanese"/>
    <property type="match status" value="1"/>
</dbReference>
<dbReference type="Gene3D" id="3.40.250.10">
    <property type="entry name" value="Rhodanese-like domain"/>
    <property type="match status" value="1"/>
</dbReference>
<dbReference type="Proteomes" id="UP000262073">
    <property type="component" value="Chromosome"/>
</dbReference>
<dbReference type="SUPFAM" id="SSF52821">
    <property type="entry name" value="Rhodanese/Cell cycle control phosphatase"/>
    <property type="match status" value="1"/>
</dbReference>
<organism evidence="2 3">
    <name type="scientific">Salinimonas sediminis</name>
    <dbReference type="NCBI Taxonomy" id="2303538"/>
    <lineage>
        <taxon>Bacteria</taxon>
        <taxon>Pseudomonadati</taxon>
        <taxon>Pseudomonadota</taxon>
        <taxon>Gammaproteobacteria</taxon>
        <taxon>Alteromonadales</taxon>
        <taxon>Alteromonadaceae</taxon>
        <taxon>Alteromonas/Salinimonas group</taxon>
        <taxon>Salinimonas</taxon>
    </lineage>
</organism>
<dbReference type="OrthoDB" id="9791096at2"/>
<dbReference type="AlphaFoldDB" id="A0A346NN46"/>
<proteinExistence type="predicted"/>
<dbReference type="RefSeq" id="WP_117317106.1">
    <property type="nucleotide sequence ID" value="NZ_CP031769.1"/>
</dbReference>
<sequence length="120" mass="13064">MLKTIPQRLASLPPSVRKITAAEARAEIQSNGGTLIDVRETEERTRQPNDAATAIPRGILEMKALEQFKDAEQPLYLHCASGVRAQLAAAQLHDMGYAQVTAIISNITEITDELNPVENG</sequence>